<keyword evidence="7" id="KW-0067">ATP-binding</keyword>
<keyword evidence="5" id="KW-0547">Nucleotide-binding</keyword>
<dbReference type="EC" id="2.7.13.3" evidence="2"/>
<evidence type="ECO:0000256" key="1">
    <source>
        <dbReference type="ARBA" id="ARBA00000085"/>
    </source>
</evidence>
<evidence type="ECO:0000313" key="13">
    <source>
        <dbReference type="Proteomes" id="UP001595847"/>
    </source>
</evidence>
<organism evidence="12 13">
    <name type="scientific">Nocardiopsis sediminis</name>
    <dbReference type="NCBI Taxonomy" id="1778267"/>
    <lineage>
        <taxon>Bacteria</taxon>
        <taxon>Bacillati</taxon>
        <taxon>Actinomycetota</taxon>
        <taxon>Actinomycetes</taxon>
        <taxon>Streptosporangiales</taxon>
        <taxon>Nocardiopsidaceae</taxon>
        <taxon>Nocardiopsis</taxon>
    </lineage>
</organism>
<dbReference type="RefSeq" id="WP_378537470.1">
    <property type="nucleotide sequence ID" value="NZ_JBHSBH010000015.1"/>
</dbReference>
<evidence type="ECO:0000256" key="8">
    <source>
        <dbReference type="ARBA" id="ARBA00023012"/>
    </source>
</evidence>
<comment type="caution">
    <text evidence="12">The sequence shown here is derived from an EMBL/GenBank/DDBJ whole genome shotgun (WGS) entry which is preliminary data.</text>
</comment>
<dbReference type="InterPro" id="IPR003594">
    <property type="entry name" value="HATPase_dom"/>
</dbReference>
<evidence type="ECO:0000256" key="6">
    <source>
        <dbReference type="ARBA" id="ARBA00022777"/>
    </source>
</evidence>
<dbReference type="PANTHER" id="PTHR24421:SF10">
    <property type="entry name" value="NITRATE_NITRITE SENSOR PROTEIN NARQ"/>
    <property type="match status" value="1"/>
</dbReference>
<evidence type="ECO:0000313" key="12">
    <source>
        <dbReference type="EMBL" id="MFC3999184.1"/>
    </source>
</evidence>
<feature type="domain" description="Signal transduction histidine kinase subgroup 3 dimerisation and phosphoacceptor" evidence="11">
    <location>
        <begin position="83"/>
        <end position="149"/>
    </location>
</feature>
<reference evidence="13" key="1">
    <citation type="journal article" date="2019" name="Int. J. Syst. Evol. Microbiol.">
        <title>The Global Catalogue of Microorganisms (GCM) 10K type strain sequencing project: providing services to taxonomists for standard genome sequencing and annotation.</title>
        <authorList>
            <consortium name="The Broad Institute Genomics Platform"/>
            <consortium name="The Broad Institute Genome Sequencing Center for Infectious Disease"/>
            <person name="Wu L."/>
            <person name="Ma J."/>
        </authorList>
    </citation>
    <scope>NUCLEOTIDE SEQUENCE [LARGE SCALE GENOMIC DNA]</scope>
    <source>
        <strain evidence="13">TBRC 1826</strain>
    </source>
</reference>
<keyword evidence="9" id="KW-1133">Transmembrane helix</keyword>
<dbReference type="CDD" id="cd16917">
    <property type="entry name" value="HATPase_UhpB-NarQ-NarX-like"/>
    <property type="match status" value="1"/>
</dbReference>
<keyword evidence="3" id="KW-0597">Phosphoprotein</keyword>
<feature type="domain" description="Histidine kinase/HSP90-like ATPase" evidence="10">
    <location>
        <begin position="192"/>
        <end position="271"/>
    </location>
</feature>
<dbReference type="Proteomes" id="UP001595847">
    <property type="component" value="Unassembled WGS sequence"/>
</dbReference>
<dbReference type="InterPro" id="IPR011712">
    <property type="entry name" value="Sig_transdc_His_kin_sub3_dim/P"/>
</dbReference>
<dbReference type="Pfam" id="PF07730">
    <property type="entry name" value="HisKA_3"/>
    <property type="match status" value="1"/>
</dbReference>
<keyword evidence="13" id="KW-1185">Reference proteome</keyword>
<keyword evidence="9" id="KW-0472">Membrane</keyword>
<name>A0ABV8FUT2_9ACTN</name>
<evidence type="ECO:0000256" key="4">
    <source>
        <dbReference type="ARBA" id="ARBA00022679"/>
    </source>
</evidence>
<evidence type="ECO:0000256" key="5">
    <source>
        <dbReference type="ARBA" id="ARBA00022741"/>
    </source>
</evidence>
<keyword evidence="8" id="KW-0902">Two-component regulatory system</keyword>
<proteinExistence type="predicted"/>
<sequence>MHTDRPTWRSRAWGVAFALLALLALTLATAGIGDPTPVGAVLAVTAATTALVIAGAVARSRAQRRRYEDELAAWAAEGAAQAERLRIARDLHDLASHGLGLITVRAAAARSVTGPGGDAERAGALADIEDTSRQTTTELRRMLTVLRTPGPAPLRPPDTLDDLPAIVRAANATGLAATLDAGEVGDVSPGVQLAVCAVVREALNNTLRHAGPTRASVRVRRDGDTIAVDVRDAGPGSGRRAHPGAGHGISGLHERVAALGGTLHAAPAGDGWSLAARIPEGGRP</sequence>
<feature type="transmembrane region" description="Helical" evidence="9">
    <location>
        <begin position="40"/>
        <end position="58"/>
    </location>
</feature>
<dbReference type="Pfam" id="PF02518">
    <property type="entry name" value="HATPase_c"/>
    <property type="match status" value="1"/>
</dbReference>
<accession>A0ABV8FUT2</accession>
<keyword evidence="4" id="KW-0808">Transferase</keyword>
<evidence type="ECO:0000256" key="9">
    <source>
        <dbReference type="SAM" id="Phobius"/>
    </source>
</evidence>
<dbReference type="InterPro" id="IPR036890">
    <property type="entry name" value="HATPase_C_sf"/>
</dbReference>
<protein>
    <recommendedName>
        <fullName evidence="2">histidine kinase</fullName>
        <ecNumber evidence="2">2.7.13.3</ecNumber>
    </recommendedName>
</protein>
<evidence type="ECO:0000256" key="7">
    <source>
        <dbReference type="ARBA" id="ARBA00022840"/>
    </source>
</evidence>
<dbReference type="PANTHER" id="PTHR24421">
    <property type="entry name" value="NITRATE/NITRITE SENSOR PROTEIN NARX-RELATED"/>
    <property type="match status" value="1"/>
</dbReference>
<gene>
    <name evidence="12" type="ORF">ACFOVU_24915</name>
</gene>
<dbReference type="Gene3D" id="3.30.565.10">
    <property type="entry name" value="Histidine kinase-like ATPase, C-terminal domain"/>
    <property type="match status" value="1"/>
</dbReference>
<dbReference type="Gene3D" id="1.20.5.1930">
    <property type="match status" value="1"/>
</dbReference>
<dbReference type="InterPro" id="IPR050482">
    <property type="entry name" value="Sensor_HK_TwoCompSys"/>
</dbReference>
<dbReference type="GO" id="GO:0016301">
    <property type="term" value="F:kinase activity"/>
    <property type="evidence" value="ECO:0007669"/>
    <property type="project" value="UniProtKB-KW"/>
</dbReference>
<comment type="catalytic activity">
    <reaction evidence="1">
        <text>ATP + protein L-histidine = ADP + protein N-phospho-L-histidine.</text>
        <dbReference type="EC" id="2.7.13.3"/>
    </reaction>
</comment>
<keyword evidence="9" id="KW-0812">Transmembrane</keyword>
<evidence type="ECO:0000259" key="11">
    <source>
        <dbReference type="Pfam" id="PF07730"/>
    </source>
</evidence>
<evidence type="ECO:0000256" key="2">
    <source>
        <dbReference type="ARBA" id="ARBA00012438"/>
    </source>
</evidence>
<dbReference type="SUPFAM" id="SSF55874">
    <property type="entry name" value="ATPase domain of HSP90 chaperone/DNA topoisomerase II/histidine kinase"/>
    <property type="match status" value="1"/>
</dbReference>
<evidence type="ECO:0000259" key="10">
    <source>
        <dbReference type="Pfam" id="PF02518"/>
    </source>
</evidence>
<keyword evidence="6 12" id="KW-0418">Kinase</keyword>
<evidence type="ECO:0000256" key="3">
    <source>
        <dbReference type="ARBA" id="ARBA00022553"/>
    </source>
</evidence>
<dbReference type="EMBL" id="JBHSBH010000015">
    <property type="protein sequence ID" value="MFC3999184.1"/>
    <property type="molecule type" value="Genomic_DNA"/>
</dbReference>